<gene>
    <name evidence="2" type="ORF">JCGZ_01759</name>
</gene>
<evidence type="ECO:0000313" key="2">
    <source>
        <dbReference type="EMBL" id="KDP22951.1"/>
    </source>
</evidence>
<evidence type="ECO:0000313" key="3">
    <source>
        <dbReference type="Proteomes" id="UP000027138"/>
    </source>
</evidence>
<name>A0A067JGA0_JATCU</name>
<feature type="region of interest" description="Disordered" evidence="1">
    <location>
        <begin position="149"/>
        <end position="194"/>
    </location>
</feature>
<proteinExistence type="predicted"/>
<protein>
    <recommendedName>
        <fullName evidence="4">Aminotransferase-like plant mobile domain-containing protein</fullName>
    </recommendedName>
</protein>
<reference evidence="2 3" key="1">
    <citation type="journal article" date="2014" name="PLoS ONE">
        <title>Global Analysis of Gene Expression Profiles in Physic Nut (Jatropha curcas L.) Seedlings Exposed to Salt Stress.</title>
        <authorList>
            <person name="Zhang L."/>
            <person name="Zhang C."/>
            <person name="Wu P."/>
            <person name="Chen Y."/>
            <person name="Li M."/>
            <person name="Jiang H."/>
            <person name="Wu G."/>
        </authorList>
    </citation>
    <scope>NUCLEOTIDE SEQUENCE [LARGE SCALE GENOMIC DNA]</scope>
    <source>
        <strain evidence="3">cv. GZQX0401</strain>
        <tissue evidence="2">Young leaves</tissue>
    </source>
</reference>
<dbReference type="Proteomes" id="UP000027138">
    <property type="component" value="Unassembled WGS sequence"/>
</dbReference>
<evidence type="ECO:0008006" key="4">
    <source>
        <dbReference type="Google" id="ProtNLM"/>
    </source>
</evidence>
<keyword evidence="3" id="KW-1185">Reference proteome</keyword>
<accession>A0A067JGA0</accession>
<dbReference type="OrthoDB" id="1936739at2759"/>
<evidence type="ECO:0000256" key="1">
    <source>
        <dbReference type="SAM" id="MobiDB-lite"/>
    </source>
</evidence>
<dbReference type="AlphaFoldDB" id="A0A067JGA0"/>
<dbReference type="EMBL" id="KK915325">
    <property type="protein sequence ID" value="KDP22951.1"/>
    <property type="molecule type" value="Genomic_DNA"/>
</dbReference>
<sequence length="313" mass="35998">MISDEGFLESLGISLDEVNVTADADTHASVTGIYVQTWAFEYFPYTRPELIHTDLGLGLVPLAWIWYQSNLHTVRRKKSLRDLRTFFDTCSLEQVEVGPMTARLQSWIQADPHFQRSDALSRRRVILSQPVLRRYFLGERVDLHIRGCRSVPHSPPENLTPRRRPMTDPTSSTPIEGPSRAWPSRSAGPSRAPRAISEATGPLHPGLANLRLPYSIPYYPPDGTLAFREVSLESADRLDLPPEDITEIKTDKSLTKRIHKRFDIDLYFSLYDFQVPIELVNQMMELILGMQQELTSSWTHRAFDDQRRRRPCR</sequence>
<organism evidence="2 3">
    <name type="scientific">Jatropha curcas</name>
    <name type="common">Barbados nut</name>
    <dbReference type="NCBI Taxonomy" id="180498"/>
    <lineage>
        <taxon>Eukaryota</taxon>
        <taxon>Viridiplantae</taxon>
        <taxon>Streptophyta</taxon>
        <taxon>Embryophyta</taxon>
        <taxon>Tracheophyta</taxon>
        <taxon>Spermatophyta</taxon>
        <taxon>Magnoliopsida</taxon>
        <taxon>eudicotyledons</taxon>
        <taxon>Gunneridae</taxon>
        <taxon>Pentapetalae</taxon>
        <taxon>rosids</taxon>
        <taxon>fabids</taxon>
        <taxon>Malpighiales</taxon>
        <taxon>Euphorbiaceae</taxon>
        <taxon>Crotonoideae</taxon>
        <taxon>Jatropheae</taxon>
        <taxon>Jatropha</taxon>
    </lineage>
</organism>